<name>A0A0K0X1J5_MYCGD</name>
<dbReference type="PATRIC" id="fig|134601.6.peg.796"/>
<dbReference type="EMBL" id="CP012150">
    <property type="protein sequence ID" value="AKS31158.1"/>
    <property type="molecule type" value="Genomic_DNA"/>
</dbReference>
<reference evidence="1 2" key="1">
    <citation type="submission" date="2015-07" db="EMBL/GenBank/DDBJ databases">
        <title>Complete genome sequence of Mycobacterium goodii X7B, a facultative thermophilic biodesulfurizing bacterium.</title>
        <authorList>
            <person name="Yu B."/>
            <person name="Li F."/>
            <person name="Xu P."/>
        </authorList>
    </citation>
    <scope>NUCLEOTIDE SEQUENCE [LARGE SCALE GENOMIC DNA]</scope>
    <source>
        <strain evidence="1 2">X7B</strain>
    </source>
</reference>
<proteinExistence type="predicted"/>
<dbReference type="InterPro" id="IPR053714">
    <property type="entry name" value="Iso_Racemase_Enz_sf"/>
</dbReference>
<dbReference type="STRING" id="134601.AFA91_03830"/>
<protein>
    <submittedName>
        <fullName evidence="1">Arylsulfatase</fullName>
    </submittedName>
</protein>
<evidence type="ECO:0000313" key="2">
    <source>
        <dbReference type="Proteomes" id="UP000062255"/>
    </source>
</evidence>
<dbReference type="Gene3D" id="3.40.50.12500">
    <property type="match status" value="1"/>
</dbReference>
<dbReference type="AlphaFoldDB" id="A0A0K0X1J5"/>
<dbReference type="KEGG" id="mgo:AFA91_03830"/>
<sequence>MVDTTDAGTARVVLLHATSVAMAPIHAAFADLWPAPELVDLLDSGLTIDRQRSPEMTAELCDRFVAFASYGHAIGAQGILATCSAFGPAIEAADSALPVPVLKPNEAMFSAALEHGASIAMLATFAPSVPSMTDEFNRICGPGATLRTFVADGAIEALRRGDEATHNRLVAECAAELNGYDAIVLAHFSTSRAATDVRGVVAAPVFTAPESAVLALRSAMSEST</sequence>
<accession>A0A0K0X1J5</accession>
<gene>
    <name evidence="1" type="ORF">AFA91_03830</name>
</gene>
<dbReference type="Proteomes" id="UP000062255">
    <property type="component" value="Chromosome"/>
</dbReference>
<organism evidence="1 2">
    <name type="scientific">Mycolicibacterium goodii</name>
    <name type="common">Mycobacterium goodii</name>
    <dbReference type="NCBI Taxonomy" id="134601"/>
    <lineage>
        <taxon>Bacteria</taxon>
        <taxon>Bacillati</taxon>
        <taxon>Actinomycetota</taxon>
        <taxon>Actinomycetes</taxon>
        <taxon>Mycobacteriales</taxon>
        <taxon>Mycobacteriaceae</taxon>
        <taxon>Mycolicibacterium</taxon>
    </lineage>
</organism>
<dbReference type="OrthoDB" id="3531441at2"/>
<evidence type="ECO:0000313" key="1">
    <source>
        <dbReference type="EMBL" id="AKS31158.1"/>
    </source>
</evidence>